<keyword evidence="7 8" id="KW-0132">Cell division</keyword>
<keyword evidence="5 7" id="KW-0547">Nucleotide-binding</keyword>
<evidence type="ECO:0000259" key="10">
    <source>
        <dbReference type="Pfam" id="PF08245"/>
    </source>
</evidence>
<dbReference type="Gene3D" id="3.40.50.720">
    <property type="entry name" value="NAD(P)-binding Rossmann-like Domain"/>
    <property type="match status" value="1"/>
</dbReference>
<dbReference type="PANTHER" id="PTHR43692:SF1">
    <property type="entry name" value="UDP-N-ACETYLMURAMOYLALANINE--D-GLUTAMATE LIGASE"/>
    <property type="match status" value="1"/>
</dbReference>
<dbReference type="EMBL" id="CP110615">
    <property type="protein sequence ID" value="UZJ23526.1"/>
    <property type="molecule type" value="Genomic_DNA"/>
</dbReference>
<keyword evidence="12" id="KW-1185">Reference proteome</keyword>
<keyword evidence="3 7" id="KW-0963">Cytoplasm</keyword>
<evidence type="ECO:0000256" key="5">
    <source>
        <dbReference type="ARBA" id="ARBA00022741"/>
    </source>
</evidence>
<dbReference type="InterPro" id="IPR013221">
    <property type="entry name" value="Mur_ligase_cen"/>
</dbReference>
<dbReference type="InterPro" id="IPR036565">
    <property type="entry name" value="Mur-like_cat_sf"/>
</dbReference>
<dbReference type="EC" id="6.3.2.9" evidence="7 8"/>
<reference evidence="11" key="1">
    <citation type="submission" date="2022-10" db="EMBL/GenBank/DDBJ databases">
        <title>Rhodococcus sp.75.</title>
        <authorList>
            <person name="Sun M."/>
        </authorList>
    </citation>
    <scope>NUCLEOTIDE SEQUENCE</scope>
    <source>
        <strain evidence="11">75</strain>
    </source>
</reference>
<keyword evidence="4 7" id="KW-0436">Ligase</keyword>
<dbReference type="SUPFAM" id="SSF51984">
    <property type="entry name" value="MurCD N-terminal domain"/>
    <property type="match status" value="1"/>
</dbReference>
<dbReference type="GO" id="GO:0008764">
    <property type="term" value="F:UDP-N-acetylmuramoylalanine-D-glutamate ligase activity"/>
    <property type="evidence" value="ECO:0007669"/>
    <property type="project" value="UniProtKB-EC"/>
</dbReference>
<evidence type="ECO:0000256" key="8">
    <source>
        <dbReference type="RuleBase" id="RU003664"/>
    </source>
</evidence>
<sequence>MQVSELDGAHVLVAGARVTGTSVVRALTRLGARCTVSDSNPAELEAVAVLGAATALDLRTPPEGVDLVVTVPGFRPTAPLLVAAAAAGLPVWGDVELAWRCDRAEVFGPSRRWLAVTGTNGKTTTTTMLEAVLRADGRRTVACGNIGLTVLDALTDAAGFTDLAVELSSFQLHWAPSLRPSAGVVLNVAEDHLDWHGGREAYAAAKAGVLTGDVAVLGLDDPGASALVPTAARTVGFRLGEPARGEMGYVDGVLTDRAFAEDEPLVAAADVLPAGPPGRLDAAAAAALARAAGVSAAAVGAGLRAHRPGAHRGAVVATRRGVRYVDDSKATNPHAAAASLAAHPRVVWVAGGLLKGASVEDLVVTAAPGLAGVVLLGRDRGVLASALARHAPEVPVVEVAAGDDAAMVDVVRAAAAMASPGDTVLLAPAAASMDMFTDYAHRGRAFADAALALTEDAS</sequence>
<evidence type="ECO:0000313" key="11">
    <source>
        <dbReference type="EMBL" id="UZJ23526.1"/>
    </source>
</evidence>
<keyword evidence="6 7" id="KW-0067">ATP-binding</keyword>
<comment type="subcellular location">
    <subcellularLocation>
        <location evidence="1 7 8">Cytoplasm</location>
    </subcellularLocation>
</comment>
<dbReference type="SUPFAM" id="SSF53244">
    <property type="entry name" value="MurD-like peptide ligases, peptide-binding domain"/>
    <property type="match status" value="1"/>
</dbReference>
<evidence type="ECO:0000256" key="2">
    <source>
        <dbReference type="ARBA" id="ARBA00004752"/>
    </source>
</evidence>
<comment type="similarity">
    <text evidence="7">Belongs to the MurCDEF family.</text>
</comment>
<dbReference type="Gene3D" id="3.90.190.20">
    <property type="entry name" value="Mur ligase, C-terminal domain"/>
    <property type="match status" value="1"/>
</dbReference>
<dbReference type="PANTHER" id="PTHR43692">
    <property type="entry name" value="UDP-N-ACETYLMURAMOYLALANINE--D-GLUTAMATE LIGASE"/>
    <property type="match status" value="1"/>
</dbReference>
<keyword evidence="7 8" id="KW-0573">Peptidoglycan synthesis</keyword>
<protein>
    <recommendedName>
        <fullName evidence="7 8">UDP-N-acetylmuramoylalanine--D-glutamate ligase</fullName>
        <ecNumber evidence="7 8">6.3.2.9</ecNumber>
    </recommendedName>
    <alternativeName>
        <fullName evidence="7">D-glutamic acid-adding enzyme</fullName>
    </alternativeName>
    <alternativeName>
        <fullName evidence="7">UDP-N-acetylmuramoyl-L-alanyl-D-glutamate synthetase</fullName>
    </alternativeName>
</protein>
<evidence type="ECO:0000256" key="4">
    <source>
        <dbReference type="ARBA" id="ARBA00022598"/>
    </source>
</evidence>
<evidence type="ECO:0000259" key="9">
    <source>
        <dbReference type="Pfam" id="PF02875"/>
    </source>
</evidence>
<accession>A0ABY6NWP4</accession>
<dbReference type="InterPro" id="IPR036615">
    <property type="entry name" value="Mur_ligase_C_dom_sf"/>
</dbReference>
<dbReference type="Proteomes" id="UP001164965">
    <property type="component" value="Chromosome"/>
</dbReference>
<organism evidence="11 12">
    <name type="scientific">Rhodococcus antarcticus</name>
    <dbReference type="NCBI Taxonomy" id="2987751"/>
    <lineage>
        <taxon>Bacteria</taxon>
        <taxon>Bacillati</taxon>
        <taxon>Actinomycetota</taxon>
        <taxon>Actinomycetes</taxon>
        <taxon>Mycobacteriales</taxon>
        <taxon>Nocardiaceae</taxon>
        <taxon>Rhodococcus</taxon>
    </lineage>
</organism>
<proteinExistence type="inferred from homology"/>
<dbReference type="SUPFAM" id="SSF53623">
    <property type="entry name" value="MurD-like peptide ligases, catalytic domain"/>
    <property type="match status" value="1"/>
</dbReference>
<feature type="domain" description="Mur ligase C-terminal" evidence="9">
    <location>
        <begin position="311"/>
        <end position="429"/>
    </location>
</feature>
<keyword evidence="7 8" id="KW-0961">Cell wall biogenesis/degradation</keyword>
<dbReference type="HAMAP" id="MF_00639">
    <property type="entry name" value="MurD"/>
    <property type="match status" value="1"/>
</dbReference>
<dbReference type="InterPro" id="IPR004101">
    <property type="entry name" value="Mur_ligase_C"/>
</dbReference>
<dbReference type="NCBIfam" id="TIGR01087">
    <property type="entry name" value="murD"/>
    <property type="match status" value="1"/>
</dbReference>
<keyword evidence="7 8" id="KW-0131">Cell cycle</keyword>
<comment type="function">
    <text evidence="7 8">Cell wall formation. Catalyzes the addition of glutamate to the nucleotide precursor UDP-N-acetylmuramoyl-L-alanine (UMA).</text>
</comment>
<gene>
    <name evidence="7 11" type="primary">murD</name>
    <name evidence="11" type="ORF">RHODO2019_09820</name>
</gene>
<evidence type="ECO:0000256" key="1">
    <source>
        <dbReference type="ARBA" id="ARBA00004496"/>
    </source>
</evidence>
<name>A0ABY6NWP4_9NOCA</name>
<evidence type="ECO:0000256" key="6">
    <source>
        <dbReference type="ARBA" id="ARBA00022840"/>
    </source>
</evidence>
<dbReference type="InterPro" id="IPR005762">
    <property type="entry name" value="MurD"/>
</dbReference>
<feature type="domain" description="Mur ligase central" evidence="10">
    <location>
        <begin position="116"/>
        <end position="226"/>
    </location>
</feature>
<evidence type="ECO:0000313" key="12">
    <source>
        <dbReference type="Proteomes" id="UP001164965"/>
    </source>
</evidence>
<keyword evidence="7 8" id="KW-0133">Cell shape</keyword>
<comment type="catalytic activity">
    <reaction evidence="7 8">
        <text>UDP-N-acetyl-alpha-D-muramoyl-L-alanine + D-glutamate + ATP = UDP-N-acetyl-alpha-D-muramoyl-L-alanyl-D-glutamate + ADP + phosphate + H(+)</text>
        <dbReference type="Rhea" id="RHEA:16429"/>
        <dbReference type="ChEBI" id="CHEBI:15378"/>
        <dbReference type="ChEBI" id="CHEBI:29986"/>
        <dbReference type="ChEBI" id="CHEBI:30616"/>
        <dbReference type="ChEBI" id="CHEBI:43474"/>
        <dbReference type="ChEBI" id="CHEBI:83898"/>
        <dbReference type="ChEBI" id="CHEBI:83900"/>
        <dbReference type="ChEBI" id="CHEBI:456216"/>
        <dbReference type="EC" id="6.3.2.9"/>
    </reaction>
</comment>
<evidence type="ECO:0000256" key="7">
    <source>
        <dbReference type="HAMAP-Rule" id="MF_00639"/>
    </source>
</evidence>
<evidence type="ECO:0000256" key="3">
    <source>
        <dbReference type="ARBA" id="ARBA00022490"/>
    </source>
</evidence>
<dbReference type="Pfam" id="PF02875">
    <property type="entry name" value="Mur_ligase_C"/>
    <property type="match status" value="1"/>
</dbReference>
<dbReference type="RefSeq" id="WP_265381633.1">
    <property type="nucleotide sequence ID" value="NZ_CP110615.1"/>
</dbReference>
<dbReference type="Pfam" id="PF08245">
    <property type="entry name" value="Mur_ligase_M"/>
    <property type="match status" value="1"/>
</dbReference>
<dbReference type="Gene3D" id="3.40.1190.10">
    <property type="entry name" value="Mur-like, catalytic domain"/>
    <property type="match status" value="1"/>
</dbReference>
<feature type="binding site" evidence="7">
    <location>
        <begin position="118"/>
        <end position="124"/>
    </location>
    <ligand>
        <name>ATP</name>
        <dbReference type="ChEBI" id="CHEBI:30616"/>
    </ligand>
</feature>
<comment type="pathway">
    <text evidence="2 7 8">Cell wall biogenesis; peptidoglycan biosynthesis.</text>
</comment>